<dbReference type="InterPro" id="IPR025997">
    <property type="entry name" value="SBP_2_dom"/>
</dbReference>
<sequence length="329" mass="35459">MKNIKRFLLASLVVVLVITSLTACSSDGNKPSSEPENTGNDTNGEKITIGVAQCHMNTPYRVALKSEMEQTIAEKGLNWEIILTDGQNNSAKQTSDVEDLIQKGVDLIIMAPVQSEPLAPVAKRVMDAGIPLILIDRTISTEDYTAFVGGDNVMIGELAADFIGEKLSGKGNVAMIQGTLGASATNDRYKGFVDTIKEKYPDIKLISDLTGDYKRDMGMKVMEDLLQANEQIDAVYSHSDNMILGALQASDAAGRTEGMITVSADGQKEAFDKIKEGKLSASIIYPTGAKEAVEIANKVLNGEKVDKINLIPVTLVDSENVDEMYDSGF</sequence>
<evidence type="ECO:0000256" key="3">
    <source>
        <dbReference type="ARBA" id="ARBA00022729"/>
    </source>
</evidence>
<proteinExistence type="inferred from homology"/>
<dbReference type="RefSeq" id="WP_262429249.1">
    <property type="nucleotide sequence ID" value="NZ_JACRTG010000016.1"/>
</dbReference>
<organism evidence="7 8">
    <name type="scientific">Paratissierella segnis</name>
    <dbReference type="NCBI Taxonomy" id="2763679"/>
    <lineage>
        <taxon>Bacteria</taxon>
        <taxon>Bacillati</taxon>
        <taxon>Bacillota</taxon>
        <taxon>Tissierellia</taxon>
        <taxon>Tissierellales</taxon>
        <taxon>Tissierellaceae</taxon>
        <taxon>Paratissierella</taxon>
    </lineage>
</organism>
<evidence type="ECO:0000256" key="1">
    <source>
        <dbReference type="ARBA" id="ARBA00004196"/>
    </source>
</evidence>
<gene>
    <name evidence="7" type="ORF">H8707_06080</name>
</gene>
<feature type="compositionally biased region" description="Polar residues" evidence="4">
    <location>
        <begin position="25"/>
        <end position="42"/>
    </location>
</feature>
<dbReference type="Proteomes" id="UP000601171">
    <property type="component" value="Unassembled WGS sequence"/>
</dbReference>
<keyword evidence="8" id="KW-1185">Reference proteome</keyword>
<evidence type="ECO:0000256" key="5">
    <source>
        <dbReference type="SAM" id="SignalP"/>
    </source>
</evidence>
<comment type="subcellular location">
    <subcellularLocation>
        <location evidence="1">Cell envelope</location>
    </subcellularLocation>
</comment>
<dbReference type="AlphaFoldDB" id="A0A926ES06"/>
<feature type="domain" description="Periplasmic binding protein" evidence="6">
    <location>
        <begin position="49"/>
        <end position="304"/>
    </location>
</feature>
<dbReference type="PANTHER" id="PTHR46847:SF1">
    <property type="entry name" value="D-ALLOSE-BINDING PERIPLASMIC PROTEIN-RELATED"/>
    <property type="match status" value="1"/>
</dbReference>
<feature type="signal peptide" evidence="5">
    <location>
        <begin position="1"/>
        <end position="25"/>
    </location>
</feature>
<name>A0A926ES06_9FIRM</name>
<evidence type="ECO:0000259" key="6">
    <source>
        <dbReference type="Pfam" id="PF13407"/>
    </source>
</evidence>
<dbReference type="EMBL" id="JACRTG010000016">
    <property type="protein sequence ID" value="MBC8587801.1"/>
    <property type="molecule type" value="Genomic_DNA"/>
</dbReference>
<comment type="caution">
    <text evidence="7">The sequence shown here is derived from an EMBL/GenBank/DDBJ whole genome shotgun (WGS) entry which is preliminary data.</text>
</comment>
<evidence type="ECO:0000256" key="4">
    <source>
        <dbReference type="SAM" id="MobiDB-lite"/>
    </source>
</evidence>
<evidence type="ECO:0000313" key="7">
    <source>
        <dbReference type="EMBL" id="MBC8587801.1"/>
    </source>
</evidence>
<accession>A0A926ES06</accession>
<dbReference type="PANTHER" id="PTHR46847">
    <property type="entry name" value="D-ALLOSE-BINDING PERIPLASMIC PROTEIN-RELATED"/>
    <property type="match status" value="1"/>
</dbReference>
<protein>
    <submittedName>
        <fullName evidence="7">Substrate-binding domain-containing protein</fullName>
    </submittedName>
</protein>
<feature type="region of interest" description="Disordered" evidence="4">
    <location>
        <begin position="25"/>
        <end position="45"/>
    </location>
</feature>
<dbReference type="CDD" id="cd06308">
    <property type="entry name" value="PBP1_sensor_kinase-like"/>
    <property type="match status" value="1"/>
</dbReference>
<comment type="similarity">
    <text evidence="2">Belongs to the bacterial solute-binding protein 2 family.</text>
</comment>
<dbReference type="SUPFAM" id="SSF53822">
    <property type="entry name" value="Periplasmic binding protein-like I"/>
    <property type="match status" value="1"/>
</dbReference>
<dbReference type="GO" id="GO:0030313">
    <property type="term" value="C:cell envelope"/>
    <property type="evidence" value="ECO:0007669"/>
    <property type="project" value="UniProtKB-SubCell"/>
</dbReference>
<dbReference type="Pfam" id="PF13407">
    <property type="entry name" value="Peripla_BP_4"/>
    <property type="match status" value="1"/>
</dbReference>
<dbReference type="Gene3D" id="3.40.50.2300">
    <property type="match status" value="2"/>
</dbReference>
<evidence type="ECO:0000256" key="2">
    <source>
        <dbReference type="ARBA" id="ARBA00007639"/>
    </source>
</evidence>
<dbReference type="InterPro" id="IPR028082">
    <property type="entry name" value="Peripla_BP_I"/>
</dbReference>
<dbReference type="PROSITE" id="PS51257">
    <property type="entry name" value="PROKAR_LIPOPROTEIN"/>
    <property type="match status" value="1"/>
</dbReference>
<reference evidence="7" key="1">
    <citation type="submission" date="2020-08" db="EMBL/GenBank/DDBJ databases">
        <title>Genome public.</title>
        <authorList>
            <person name="Liu C."/>
            <person name="Sun Q."/>
        </authorList>
    </citation>
    <scope>NUCLEOTIDE SEQUENCE</scope>
    <source>
        <strain evidence="7">BX21</strain>
    </source>
</reference>
<feature type="chain" id="PRO_5037348015" evidence="5">
    <location>
        <begin position="26"/>
        <end position="329"/>
    </location>
</feature>
<dbReference type="GO" id="GO:0030246">
    <property type="term" value="F:carbohydrate binding"/>
    <property type="evidence" value="ECO:0007669"/>
    <property type="project" value="UniProtKB-ARBA"/>
</dbReference>
<keyword evidence="3 5" id="KW-0732">Signal</keyword>
<evidence type="ECO:0000313" key="8">
    <source>
        <dbReference type="Proteomes" id="UP000601171"/>
    </source>
</evidence>